<sequence length="297" mass="32991">MESLVFSNNSPSSINIQVKNYEYIRLDKKENGVAELVLNRGKQLNTMNDDFFNEFISIFNEIQNDNAIRVVIVWAEGRMFSAGLNLVQVGPMLSGGNDSEKGEEDSLASNNLKVFRLVRRWQSSFDKINKCTKPVIAAIHNMCIGGAVDLVTACDIRLCSEDAVFSIKETQLAIVADLGTLQRIGRICGSGFAREIAFTGANIDSQSALRNKLVNHVYKTKEILLEEARKLATQISKNSPLVVQSTKIMLNHADDHTIDEGLLRVALHNSAFLKSDDLNEAVASFIEKRPPIYKSNL</sequence>
<evidence type="ECO:0000256" key="1">
    <source>
        <dbReference type="ARBA" id="ARBA00005005"/>
    </source>
</evidence>
<evidence type="ECO:0000256" key="2">
    <source>
        <dbReference type="ARBA" id="ARBA00005254"/>
    </source>
</evidence>
<comment type="pathway">
    <text evidence="1">Lipid metabolism; fatty acid beta-oxidation.</text>
</comment>
<evidence type="ECO:0000256" key="4">
    <source>
        <dbReference type="ARBA" id="ARBA00023098"/>
    </source>
</evidence>
<keyword evidence="3" id="KW-0276">Fatty acid metabolism</keyword>
<comment type="similarity">
    <text evidence="2">Belongs to the enoyl-CoA hydratase/isomerase family.</text>
</comment>
<dbReference type="OrthoDB" id="14970at2759"/>
<comment type="caution">
    <text evidence="6">The sequence shown here is derived from an EMBL/GenBank/DDBJ whole genome shotgun (WGS) entry which is preliminary data.</text>
</comment>
<keyword evidence="7" id="KW-1185">Reference proteome</keyword>
<dbReference type="CDD" id="cd06558">
    <property type="entry name" value="crotonase-like"/>
    <property type="match status" value="1"/>
</dbReference>
<dbReference type="Pfam" id="PF00378">
    <property type="entry name" value="ECH_1"/>
    <property type="match status" value="1"/>
</dbReference>
<dbReference type="Gene3D" id="1.10.12.10">
    <property type="entry name" value="Lyase 2-enoyl-coa Hydratase, Chain A, domain 2"/>
    <property type="match status" value="1"/>
</dbReference>
<dbReference type="PANTHER" id="PTHR43149">
    <property type="entry name" value="ENOYL-COA HYDRATASE"/>
    <property type="match status" value="1"/>
</dbReference>
<reference evidence="6 7" key="1">
    <citation type="submission" date="2015-12" db="EMBL/GenBank/DDBJ databases">
        <title>Dictyostelia acquired genes for synthesis and detection of signals that induce cell-type specialization by lateral gene transfer from prokaryotes.</title>
        <authorList>
            <person name="Gloeckner G."/>
            <person name="Schaap P."/>
        </authorList>
    </citation>
    <scope>NUCLEOTIDE SEQUENCE [LARGE SCALE GENOMIC DNA]</scope>
    <source>
        <strain evidence="6 7">TK</strain>
    </source>
</reference>
<dbReference type="STRING" id="361077.A0A151ZI12"/>
<evidence type="ECO:0000313" key="6">
    <source>
        <dbReference type="EMBL" id="KYQ93510.1"/>
    </source>
</evidence>
<evidence type="ECO:0000256" key="3">
    <source>
        <dbReference type="ARBA" id="ARBA00022832"/>
    </source>
</evidence>
<evidence type="ECO:0000313" key="7">
    <source>
        <dbReference type="Proteomes" id="UP000076078"/>
    </source>
</evidence>
<dbReference type="Proteomes" id="UP000076078">
    <property type="component" value="Unassembled WGS sequence"/>
</dbReference>
<dbReference type="PANTHER" id="PTHR43149:SF1">
    <property type="entry name" value="DELTA(3,5)-DELTA(2,4)-DIENOYL-COA ISOMERASE, MITOCHONDRIAL"/>
    <property type="match status" value="1"/>
</dbReference>
<evidence type="ECO:0000256" key="5">
    <source>
        <dbReference type="ARBA" id="ARBA00023235"/>
    </source>
</evidence>
<dbReference type="InParanoid" id="A0A151ZI12"/>
<dbReference type="InterPro" id="IPR045002">
    <property type="entry name" value="Ech1-like"/>
</dbReference>
<dbReference type="OMA" id="QYVAHVE"/>
<dbReference type="FunCoup" id="A0A151ZI12">
    <property type="interactions" value="527"/>
</dbReference>
<dbReference type="Gene3D" id="3.90.226.10">
    <property type="entry name" value="2-enoyl-CoA Hydratase, Chain A, domain 1"/>
    <property type="match status" value="1"/>
</dbReference>
<gene>
    <name evidence="6" type="ORF">DLAC_06208</name>
</gene>
<dbReference type="GO" id="GO:0006635">
    <property type="term" value="P:fatty acid beta-oxidation"/>
    <property type="evidence" value="ECO:0007669"/>
    <property type="project" value="UniProtKB-UniPathway"/>
</dbReference>
<dbReference type="InterPro" id="IPR014748">
    <property type="entry name" value="Enoyl-CoA_hydra_C"/>
</dbReference>
<keyword evidence="4" id="KW-0443">Lipid metabolism</keyword>
<dbReference type="SUPFAM" id="SSF52096">
    <property type="entry name" value="ClpP/crotonase"/>
    <property type="match status" value="1"/>
</dbReference>
<protein>
    <submittedName>
        <fullName evidence="6">Enoyl Coenzyme A hydratase</fullName>
    </submittedName>
</protein>
<dbReference type="FunFam" id="1.10.12.10:FF:000004">
    <property type="entry name" value="Delta3,5-delta2,4-dienoyl-CoA isomerase"/>
    <property type="match status" value="1"/>
</dbReference>
<organism evidence="6 7">
    <name type="scientific">Tieghemostelium lacteum</name>
    <name type="common">Slime mold</name>
    <name type="synonym">Dictyostelium lacteum</name>
    <dbReference type="NCBI Taxonomy" id="361077"/>
    <lineage>
        <taxon>Eukaryota</taxon>
        <taxon>Amoebozoa</taxon>
        <taxon>Evosea</taxon>
        <taxon>Eumycetozoa</taxon>
        <taxon>Dictyostelia</taxon>
        <taxon>Dictyosteliales</taxon>
        <taxon>Raperosteliaceae</taxon>
        <taxon>Tieghemostelium</taxon>
    </lineage>
</organism>
<dbReference type="InterPro" id="IPR029045">
    <property type="entry name" value="ClpP/crotonase-like_dom_sf"/>
</dbReference>
<dbReference type="UniPathway" id="UPA00659"/>
<dbReference type="EMBL" id="LODT01000028">
    <property type="protein sequence ID" value="KYQ93510.1"/>
    <property type="molecule type" value="Genomic_DNA"/>
</dbReference>
<dbReference type="AlphaFoldDB" id="A0A151ZI12"/>
<name>A0A151ZI12_TIELA</name>
<proteinExistence type="inferred from homology"/>
<keyword evidence="5" id="KW-0413">Isomerase</keyword>
<dbReference type="InterPro" id="IPR001753">
    <property type="entry name" value="Enoyl-CoA_hydra/iso"/>
</dbReference>
<accession>A0A151ZI12</accession>
<dbReference type="GO" id="GO:0051750">
    <property type="term" value="F:delta(3,5)-delta(2,4)-dienoyl-CoA isomerase activity"/>
    <property type="evidence" value="ECO:0007669"/>
    <property type="project" value="TreeGrafter"/>
</dbReference>